<evidence type="ECO:0000313" key="2">
    <source>
        <dbReference type="Proteomes" id="UP001168552"/>
    </source>
</evidence>
<protein>
    <submittedName>
        <fullName evidence="1">PorV/PorQ family protein</fullName>
    </submittedName>
</protein>
<reference evidence="1" key="1">
    <citation type="submission" date="2023-06" db="EMBL/GenBank/DDBJ databases">
        <title>Cytophagales bacterium Strain LB-30, isolated from soil.</title>
        <authorList>
            <person name="Liu B."/>
        </authorList>
    </citation>
    <scope>NUCLEOTIDE SEQUENCE</scope>
    <source>
        <strain evidence="1">LB-30</strain>
    </source>
</reference>
<dbReference type="EMBL" id="JAUHJS010000007">
    <property type="protein sequence ID" value="MDN4166474.1"/>
    <property type="molecule type" value="Genomic_DNA"/>
</dbReference>
<proteinExistence type="predicted"/>
<evidence type="ECO:0000313" key="1">
    <source>
        <dbReference type="EMBL" id="MDN4166474.1"/>
    </source>
</evidence>
<dbReference type="Gene3D" id="2.40.160.60">
    <property type="entry name" value="Outer membrane protein transport protein (OMPP1/FadL/TodX)"/>
    <property type="match status" value="1"/>
</dbReference>
<sequence length="348" mass="38336">MTPIVTWAQLAAPKYSNEFLSIGVGARGLAMSKAQVAITGDNTSLYWNPAGLMQAQGLHNIGLMHASYFGGIAQYDYLGYTTYLDKYSKVGVGLIRFGVDNIPDTRFLYDASGVINYDNVRFFAAADYALLLSYARNLAGFKGLSLGGNAKVIHRLAGDFANAWGFGLDFGAQYRAKNWSAGLMARDVTTTFNAWSHNAELVYDVYLQTGNEIPRNSIEITLPKLILGGAYWYTFLEDFTALISLDAEITFDGPRNVLLSTDPVSADPMLGLELSYDNLVYLRGGLGGIQQIKDFDGSQSYIFQPSAGLGINWRSFQLDYALTNIGQQSQALYSHVFSLNLRLEEKEE</sequence>
<dbReference type="NCBIfam" id="NF033709">
    <property type="entry name" value="PorV_fam"/>
    <property type="match status" value="1"/>
</dbReference>
<name>A0ABT8F7X5_9BACT</name>
<dbReference type="Proteomes" id="UP001168552">
    <property type="component" value="Unassembled WGS sequence"/>
</dbReference>
<gene>
    <name evidence="1" type="ORF">QWY31_13270</name>
</gene>
<accession>A0ABT8F7X5</accession>
<organism evidence="1 2">
    <name type="scientific">Shiella aurantiaca</name>
    <dbReference type="NCBI Taxonomy" id="3058365"/>
    <lineage>
        <taxon>Bacteria</taxon>
        <taxon>Pseudomonadati</taxon>
        <taxon>Bacteroidota</taxon>
        <taxon>Cytophagia</taxon>
        <taxon>Cytophagales</taxon>
        <taxon>Shiellaceae</taxon>
        <taxon>Shiella</taxon>
    </lineage>
</organism>
<keyword evidence="2" id="KW-1185">Reference proteome</keyword>
<comment type="caution">
    <text evidence="1">The sequence shown here is derived from an EMBL/GenBank/DDBJ whole genome shotgun (WGS) entry which is preliminary data.</text>
</comment>